<keyword evidence="1" id="KW-0732">Signal</keyword>
<sequence length="217" mass="25277">MWLTIIIFLVAYSNAENLNSPSSEDEALAKFSKSCILKSEYLELAGGCVAQFYADMIVDYMLEYSQKAIGLAELRNVFGFAPPGPWKPRRDGPPNETELAALSTVEEYYELIEPQYTQLSRGNRYMLEERVTKVIEFYDRKFPEVRNYYRVKFQKALGDRKVDRDTVDEMIKEYKEIGETVRKAVDELIDSSVHCQRELEKREEKSNKDIRKEPKAL</sequence>
<reference evidence="3" key="1">
    <citation type="submission" date="2016-11" db="UniProtKB">
        <authorList>
            <consortium name="WormBaseParasite"/>
        </authorList>
    </citation>
    <scope>IDENTIFICATION</scope>
</reference>
<dbReference type="AlphaFoldDB" id="A0A1I7TI87"/>
<evidence type="ECO:0000256" key="1">
    <source>
        <dbReference type="SAM" id="SignalP"/>
    </source>
</evidence>
<evidence type="ECO:0000313" key="2">
    <source>
        <dbReference type="Proteomes" id="UP000095282"/>
    </source>
</evidence>
<feature type="signal peptide" evidence="1">
    <location>
        <begin position="1"/>
        <end position="15"/>
    </location>
</feature>
<evidence type="ECO:0000313" key="3">
    <source>
        <dbReference type="WBParaSite" id="Csp11.Scaffold621.g6194.t1"/>
    </source>
</evidence>
<organism evidence="2 3">
    <name type="scientific">Caenorhabditis tropicalis</name>
    <dbReference type="NCBI Taxonomy" id="1561998"/>
    <lineage>
        <taxon>Eukaryota</taxon>
        <taxon>Metazoa</taxon>
        <taxon>Ecdysozoa</taxon>
        <taxon>Nematoda</taxon>
        <taxon>Chromadorea</taxon>
        <taxon>Rhabditida</taxon>
        <taxon>Rhabditina</taxon>
        <taxon>Rhabditomorpha</taxon>
        <taxon>Rhabditoidea</taxon>
        <taxon>Rhabditidae</taxon>
        <taxon>Peloderinae</taxon>
        <taxon>Caenorhabditis</taxon>
    </lineage>
</organism>
<name>A0A1I7TI87_9PELO</name>
<accession>A0A1I7TI87</accession>
<proteinExistence type="predicted"/>
<dbReference type="WBParaSite" id="Csp11.Scaffold621.g6194.t1">
    <property type="protein sequence ID" value="Csp11.Scaffold621.g6194.t1"/>
    <property type="gene ID" value="Csp11.Scaffold621.g6194"/>
</dbReference>
<dbReference type="Proteomes" id="UP000095282">
    <property type="component" value="Unplaced"/>
</dbReference>
<protein>
    <submittedName>
        <fullName evidence="3">DUF148 domain-containing protein</fullName>
    </submittedName>
</protein>
<feature type="chain" id="PRO_5012294696" evidence="1">
    <location>
        <begin position="16"/>
        <end position="217"/>
    </location>
</feature>
<dbReference type="STRING" id="1561998.A0A1I7TI87"/>
<keyword evidence="2" id="KW-1185">Reference proteome</keyword>